<evidence type="ECO:0000256" key="2">
    <source>
        <dbReference type="ARBA" id="ARBA00022840"/>
    </source>
</evidence>
<proteinExistence type="predicted"/>
<dbReference type="InterPro" id="IPR027417">
    <property type="entry name" value="P-loop_NTPase"/>
</dbReference>
<evidence type="ECO:0000313" key="5">
    <source>
        <dbReference type="Proteomes" id="UP000256599"/>
    </source>
</evidence>
<protein>
    <submittedName>
        <fullName evidence="4">ABC transporter ATP-binding protein</fullName>
    </submittedName>
</protein>
<dbReference type="Gene3D" id="3.40.50.300">
    <property type="entry name" value="P-loop containing nucleotide triphosphate hydrolases"/>
    <property type="match status" value="1"/>
</dbReference>
<reference evidence="4 5" key="1">
    <citation type="submission" date="2018-04" db="EMBL/GenBank/DDBJ databases">
        <title>Novel Campyloabacter and Helicobacter Species and Strains.</title>
        <authorList>
            <person name="Mannion A.J."/>
            <person name="Shen Z."/>
            <person name="Fox J.G."/>
        </authorList>
    </citation>
    <scope>NUCLEOTIDE SEQUENCE [LARGE SCALE GENOMIC DNA]</scope>
    <source>
        <strain evidence="4 5">MIT 98-6070</strain>
    </source>
</reference>
<evidence type="ECO:0000313" key="4">
    <source>
        <dbReference type="EMBL" id="RDU59647.1"/>
    </source>
</evidence>
<dbReference type="EMBL" id="NXLR01000010">
    <property type="protein sequence ID" value="RDU59647.1"/>
    <property type="molecule type" value="Genomic_DNA"/>
</dbReference>
<accession>A0A3D8I3F4</accession>
<dbReference type="PROSITE" id="PS50893">
    <property type="entry name" value="ABC_TRANSPORTER_2"/>
    <property type="match status" value="1"/>
</dbReference>
<dbReference type="Proteomes" id="UP000256599">
    <property type="component" value="Unassembled WGS sequence"/>
</dbReference>
<dbReference type="GO" id="GO:0016887">
    <property type="term" value="F:ATP hydrolysis activity"/>
    <property type="evidence" value="ECO:0007669"/>
    <property type="project" value="InterPro"/>
</dbReference>
<dbReference type="InterPro" id="IPR017871">
    <property type="entry name" value="ABC_transporter-like_CS"/>
</dbReference>
<dbReference type="InterPro" id="IPR003593">
    <property type="entry name" value="AAA+_ATPase"/>
</dbReference>
<dbReference type="OrthoDB" id="9814623at2"/>
<keyword evidence="1" id="KW-0547">Nucleotide-binding</keyword>
<comment type="caution">
    <text evidence="4">The sequence shown here is derived from an EMBL/GenBank/DDBJ whole genome shotgun (WGS) entry which is preliminary data.</text>
</comment>
<dbReference type="Pfam" id="PF00005">
    <property type="entry name" value="ABC_tran"/>
    <property type="match status" value="1"/>
</dbReference>
<dbReference type="PROSITE" id="PS00211">
    <property type="entry name" value="ABC_TRANSPORTER_1"/>
    <property type="match status" value="1"/>
</dbReference>
<dbReference type="PANTHER" id="PTHR42798">
    <property type="entry name" value="LIPOPROTEIN-RELEASING SYSTEM ATP-BINDING PROTEIN LOLD"/>
    <property type="match status" value="1"/>
</dbReference>
<name>A0A3D8I3F4_9HELI</name>
<organism evidence="4 5">
    <name type="scientific">Helicobacter marmotae</name>
    <dbReference type="NCBI Taxonomy" id="152490"/>
    <lineage>
        <taxon>Bacteria</taxon>
        <taxon>Pseudomonadati</taxon>
        <taxon>Campylobacterota</taxon>
        <taxon>Epsilonproteobacteria</taxon>
        <taxon>Campylobacterales</taxon>
        <taxon>Helicobacteraceae</taxon>
        <taxon>Helicobacter</taxon>
    </lineage>
</organism>
<keyword evidence="5" id="KW-1185">Reference proteome</keyword>
<dbReference type="InterPro" id="IPR003439">
    <property type="entry name" value="ABC_transporter-like_ATP-bd"/>
</dbReference>
<feature type="domain" description="ABC transporter" evidence="3">
    <location>
        <begin position="4"/>
        <end position="217"/>
    </location>
</feature>
<dbReference type="AlphaFoldDB" id="A0A3D8I3F4"/>
<evidence type="ECO:0000259" key="3">
    <source>
        <dbReference type="PROSITE" id="PS50893"/>
    </source>
</evidence>
<dbReference type="SUPFAM" id="SSF52540">
    <property type="entry name" value="P-loop containing nucleoside triphosphate hydrolases"/>
    <property type="match status" value="1"/>
</dbReference>
<dbReference type="SMART" id="SM00382">
    <property type="entry name" value="AAA"/>
    <property type="match status" value="1"/>
</dbReference>
<sequence>MNPLLRASHLSHSFETTLYKDVNLQVNEGESIAILGVSGSGKSTLLNNLSTLLPPKNGYVGILDYDNIYALSSKEQLLLRRLHIGIVFQSHYLFRGFNAMENLKVASLLSKEPIDHTLLESFGISGVLGQPIGELSGGQQQRLSIARVLTKKPKLIFADEPTGNLDKQTALHVMDILLAYIASHKAGLILATHDNDIASACNRTYQLSNMALQQVQV</sequence>
<evidence type="ECO:0000256" key="1">
    <source>
        <dbReference type="ARBA" id="ARBA00022741"/>
    </source>
</evidence>
<dbReference type="GO" id="GO:0005524">
    <property type="term" value="F:ATP binding"/>
    <property type="evidence" value="ECO:0007669"/>
    <property type="project" value="UniProtKB-KW"/>
</dbReference>
<gene>
    <name evidence="4" type="ORF">CQA63_06090</name>
</gene>
<keyword evidence="2 4" id="KW-0067">ATP-binding</keyword>
<dbReference type="PANTHER" id="PTHR42798:SF2">
    <property type="entry name" value="ABC TRANSPORTER ATP-BINDING PROTEIN MG467-RELATED"/>
    <property type="match status" value="1"/>
</dbReference>